<feature type="transmembrane region" description="Helical" evidence="1">
    <location>
        <begin position="394"/>
        <end position="412"/>
    </location>
</feature>
<dbReference type="AlphaFoldDB" id="A0AA86MAW7"/>
<sequence length="421" mass="45746">MVTELALFDDVFIAGSAVALLGWALLAVTPRWRVGQLLALTLVPALLAAAYTGLVLAAWQTAHGSFDSLAELRVLFESDALLLAGWLHYLAFDLLIGGWIVRTAQREGIPHGLVLPLLPLTLMFGPVGYLLFLVLRLAWQQGGVFSSAGWATQSPAMWMTRLSFRLPTFEPRLAAAGIALLLLMIPTAFALVFDERLIHGSSIWAKPMRFELGLGIYLLTLAFFLPLAGKAFAATRKGRFVVWGAMLPSFFELGYIVFQAARGEPSHFNETDTFHFVMFQLMGIGALTLTSASAVLAWGLWRSPQPLVGPALRLGLVLGLSLTFILGAGVGIVMAGGPTSVVGGMPGPDDLPLLGWSRQFGDYRVAHFLGVHAMHVIPLFAWVVARWLGQERRWPVAVFALLYSSLTVYALVQALQGRPVI</sequence>
<evidence type="ECO:0000256" key="1">
    <source>
        <dbReference type="SAM" id="Phobius"/>
    </source>
</evidence>
<keyword evidence="3" id="KW-1185">Reference proteome</keyword>
<keyword evidence="1" id="KW-0812">Transmembrane</keyword>
<feature type="transmembrane region" description="Helical" evidence="1">
    <location>
        <begin position="313"/>
        <end position="335"/>
    </location>
</feature>
<name>A0AA86MAW7_9BURK</name>
<feature type="transmembrane region" description="Helical" evidence="1">
    <location>
        <begin position="173"/>
        <end position="193"/>
    </location>
</feature>
<feature type="transmembrane region" description="Helical" evidence="1">
    <location>
        <begin position="365"/>
        <end position="388"/>
    </location>
</feature>
<dbReference type="Pfam" id="PF14108">
    <property type="entry name" value="ABA4-like"/>
    <property type="match status" value="1"/>
</dbReference>
<feature type="transmembrane region" description="Helical" evidence="1">
    <location>
        <begin position="279"/>
        <end position="301"/>
    </location>
</feature>
<dbReference type="Proteomes" id="UP001329151">
    <property type="component" value="Chromosome"/>
</dbReference>
<protein>
    <recommendedName>
        <fullName evidence="4">DUF4281 domain-containing protein</fullName>
    </recommendedName>
</protein>
<feature type="transmembrane region" description="Helical" evidence="1">
    <location>
        <begin position="80"/>
        <end position="101"/>
    </location>
</feature>
<proteinExistence type="predicted"/>
<keyword evidence="1" id="KW-0472">Membrane</keyword>
<accession>A0AA86MAW7</accession>
<dbReference type="KEGG" id="lto:RGQ30_09540"/>
<feature type="transmembrane region" description="Helical" evidence="1">
    <location>
        <begin position="12"/>
        <end position="30"/>
    </location>
</feature>
<evidence type="ECO:0008006" key="4">
    <source>
        <dbReference type="Google" id="ProtNLM"/>
    </source>
</evidence>
<dbReference type="InterPro" id="IPR025461">
    <property type="entry name" value="ABA4-like"/>
</dbReference>
<feature type="transmembrane region" description="Helical" evidence="1">
    <location>
        <begin position="37"/>
        <end position="60"/>
    </location>
</feature>
<dbReference type="RefSeq" id="WP_130558070.1">
    <property type="nucleotide sequence ID" value="NZ_AP028947.1"/>
</dbReference>
<feature type="transmembrane region" description="Helical" evidence="1">
    <location>
        <begin position="113"/>
        <end position="139"/>
    </location>
</feature>
<feature type="transmembrane region" description="Helical" evidence="1">
    <location>
        <begin position="214"/>
        <end position="234"/>
    </location>
</feature>
<feature type="transmembrane region" description="Helical" evidence="1">
    <location>
        <begin position="240"/>
        <end position="258"/>
    </location>
</feature>
<evidence type="ECO:0000313" key="2">
    <source>
        <dbReference type="EMBL" id="BET25453.1"/>
    </source>
</evidence>
<organism evidence="2 3">
    <name type="scientific">Limnobacter thiooxidans</name>
    <dbReference type="NCBI Taxonomy" id="131080"/>
    <lineage>
        <taxon>Bacteria</taxon>
        <taxon>Pseudomonadati</taxon>
        <taxon>Pseudomonadota</taxon>
        <taxon>Betaproteobacteria</taxon>
        <taxon>Burkholderiales</taxon>
        <taxon>Burkholderiaceae</taxon>
        <taxon>Limnobacter</taxon>
    </lineage>
</organism>
<keyword evidence="1" id="KW-1133">Transmembrane helix</keyword>
<gene>
    <name evidence="2" type="ORF">RGQ30_09540</name>
</gene>
<dbReference type="EMBL" id="AP028947">
    <property type="protein sequence ID" value="BET25453.1"/>
    <property type="molecule type" value="Genomic_DNA"/>
</dbReference>
<reference evidence="2 3" key="1">
    <citation type="submission" date="2023-10" db="EMBL/GenBank/DDBJ databases">
        <title>Complete Genome Sequence of Limnobacter thiooxidans CS-K2T, Isolated from freshwater lake sediments in Bavaria, Germany.</title>
        <authorList>
            <person name="Naruki M."/>
            <person name="Watanabe A."/>
            <person name="Warashina T."/>
            <person name="Morita T."/>
            <person name="Arakawa K."/>
        </authorList>
    </citation>
    <scope>NUCLEOTIDE SEQUENCE [LARGE SCALE GENOMIC DNA]</scope>
    <source>
        <strain evidence="2 3">CS-K2</strain>
    </source>
</reference>
<evidence type="ECO:0000313" key="3">
    <source>
        <dbReference type="Proteomes" id="UP001329151"/>
    </source>
</evidence>